<keyword evidence="5" id="KW-1185">Reference proteome</keyword>
<comment type="caution">
    <text evidence="4">The sequence shown here is derived from an EMBL/GenBank/DDBJ whole genome shotgun (WGS) entry which is preliminary data.</text>
</comment>
<dbReference type="CDD" id="cd01422">
    <property type="entry name" value="MGS"/>
    <property type="match status" value="1"/>
</dbReference>
<keyword evidence="2 4" id="KW-0456">Lyase</keyword>
<evidence type="ECO:0000256" key="1">
    <source>
        <dbReference type="ARBA" id="ARBA00006287"/>
    </source>
</evidence>
<accession>A0ABU6CWA4</accession>
<evidence type="ECO:0000313" key="5">
    <source>
        <dbReference type="Proteomes" id="UP001308005"/>
    </source>
</evidence>
<evidence type="ECO:0000256" key="2">
    <source>
        <dbReference type="HAMAP-Rule" id="MF_00549"/>
    </source>
</evidence>
<reference evidence="5" key="1">
    <citation type="submission" date="2023-07" db="EMBL/GenBank/DDBJ databases">
        <title>The carbon used by Thiothrix.</title>
        <authorList>
            <person name="Chen L."/>
        </authorList>
    </citation>
    <scope>NUCLEOTIDE SEQUENCE [LARGE SCALE GENOMIC DNA]</scope>
</reference>
<feature type="domain" description="MGS-like" evidence="3">
    <location>
        <begin position="1"/>
        <end position="158"/>
    </location>
</feature>
<dbReference type="EC" id="4.2.3.3" evidence="2"/>
<dbReference type="NCBIfam" id="NF003559">
    <property type="entry name" value="PRK05234.1"/>
    <property type="match status" value="1"/>
</dbReference>
<comment type="function">
    <text evidence="2">Catalyzes the formation of methylglyoxal from dihydroxyacetone phosphate.</text>
</comment>
<dbReference type="InterPro" id="IPR004363">
    <property type="entry name" value="Methylgl_synth"/>
</dbReference>
<dbReference type="HAMAP" id="MF_00549">
    <property type="entry name" value="Methylglyoxal_synth"/>
    <property type="match status" value="1"/>
</dbReference>
<evidence type="ECO:0000259" key="3">
    <source>
        <dbReference type="PROSITE" id="PS51855"/>
    </source>
</evidence>
<dbReference type="EMBL" id="JAYMYJ010000066">
    <property type="protein sequence ID" value="MEB4590822.1"/>
    <property type="molecule type" value="Genomic_DNA"/>
</dbReference>
<feature type="binding site" evidence="2">
    <location>
        <begin position="59"/>
        <end position="60"/>
    </location>
    <ligand>
        <name>substrate</name>
    </ligand>
</feature>
<dbReference type="SUPFAM" id="SSF52335">
    <property type="entry name" value="Methylglyoxal synthase-like"/>
    <property type="match status" value="1"/>
</dbReference>
<dbReference type="PROSITE" id="PS01335">
    <property type="entry name" value="METHYLGLYOXAL_SYNTH"/>
    <property type="match status" value="1"/>
</dbReference>
<feature type="binding site" evidence="2">
    <location>
        <position position="13"/>
    </location>
    <ligand>
        <name>substrate</name>
    </ligand>
</feature>
<proteinExistence type="inferred from homology"/>
<protein>
    <recommendedName>
        <fullName evidence="2">Methylglyoxal synthase</fullName>
        <shortName evidence="2">MGS</shortName>
        <ecNumber evidence="2">4.2.3.3</ecNumber>
    </recommendedName>
</protein>
<dbReference type="NCBIfam" id="TIGR00160">
    <property type="entry name" value="MGSA"/>
    <property type="match status" value="1"/>
</dbReference>
<feature type="binding site" evidence="2">
    <location>
        <position position="17"/>
    </location>
    <ligand>
        <name>substrate</name>
    </ligand>
</feature>
<dbReference type="InterPro" id="IPR018148">
    <property type="entry name" value="Methylglyoxal_synth_AS"/>
</dbReference>
<dbReference type="PROSITE" id="PS51855">
    <property type="entry name" value="MGS"/>
    <property type="match status" value="1"/>
</dbReference>
<feature type="binding site" evidence="2">
    <location>
        <position position="92"/>
    </location>
    <ligand>
        <name>substrate</name>
    </ligand>
</feature>
<gene>
    <name evidence="2" type="primary">mgsA</name>
    <name evidence="4" type="ORF">VSS37_07520</name>
</gene>
<dbReference type="InterPro" id="IPR036914">
    <property type="entry name" value="MGS-like_dom_sf"/>
</dbReference>
<dbReference type="GO" id="GO:0008929">
    <property type="term" value="F:methylglyoxal synthase activity"/>
    <property type="evidence" value="ECO:0007669"/>
    <property type="project" value="UniProtKB-EC"/>
</dbReference>
<dbReference type="RefSeq" id="WP_324694187.1">
    <property type="nucleotide sequence ID" value="NZ_JAYMYJ010000066.1"/>
</dbReference>
<dbReference type="Gene3D" id="3.40.50.1380">
    <property type="entry name" value="Methylglyoxal synthase-like domain"/>
    <property type="match status" value="1"/>
</dbReference>
<name>A0ABU6CWA4_9GAMM</name>
<dbReference type="Proteomes" id="UP001308005">
    <property type="component" value="Unassembled WGS sequence"/>
</dbReference>
<dbReference type="InterPro" id="IPR011607">
    <property type="entry name" value="MGS-like_dom"/>
</dbReference>
<comment type="similarity">
    <text evidence="1 2">Belongs to the methylglyoxal synthase family.</text>
</comment>
<dbReference type="PANTHER" id="PTHR30492:SF0">
    <property type="entry name" value="METHYLGLYOXAL SYNTHASE"/>
    <property type="match status" value="1"/>
</dbReference>
<organism evidence="4 5">
    <name type="scientific">Candidatus Thiothrix phosphatis</name>
    <dbReference type="NCBI Taxonomy" id="3112415"/>
    <lineage>
        <taxon>Bacteria</taxon>
        <taxon>Pseudomonadati</taxon>
        <taxon>Pseudomonadota</taxon>
        <taxon>Gammaproteobacteria</taxon>
        <taxon>Thiotrichales</taxon>
        <taxon>Thiotrichaceae</taxon>
        <taxon>Thiothrix</taxon>
    </lineage>
</organism>
<dbReference type="Pfam" id="PF02142">
    <property type="entry name" value="MGS"/>
    <property type="match status" value="1"/>
</dbReference>
<dbReference type="SMART" id="SM00851">
    <property type="entry name" value="MGS"/>
    <property type="match status" value="1"/>
</dbReference>
<feature type="binding site" evidence="2">
    <location>
        <begin position="39"/>
        <end position="42"/>
    </location>
    <ligand>
        <name>substrate</name>
    </ligand>
</feature>
<feature type="active site" description="Proton donor/acceptor" evidence="2">
    <location>
        <position position="65"/>
    </location>
</feature>
<sequence length="205" mass="22813">MNVQKHKIALVAHDNLKPALINWSKENHHVLSNYELYATGTTGKLIAEQADLDIICLRSGPYGGDQQIGSRISEGLIDILIFFWDPLSTMPHDADVKALLRLATLMNIPVANNQSTADCVLAMLQLGRTESRPWVVNFRSNEGMQRLWPDNYASQPQANPLQQQAYASTLKQAAIRYGKIELGAKARYKSAPIALANPMYQQKAL</sequence>
<evidence type="ECO:0000313" key="4">
    <source>
        <dbReference type="EMBL" id="MEB4590822.1"/>
    </source>
</evidence>
<comment type="catalytic activity">
    <reaction evidence="2">
        <text>dihydroxyacetone phosphate = methylglyoxal + phosphate</text>
        <dbReference type="Rhea" id="RHEA:17937"/>
        <dbReference type="ChEBI" id="CHEBI:17158"/>
        <dbReference type="ChEBI" id="CHEBI:43474"/>
        <dbReference type="ChEBI" id="CHEBI:57642"/>
        <dbReference type="EC" id="4.2.3.3"/>
    </reaction>
</comment>
<dbReference type="PANTHER" id="PTHR30492">
    <property type="entry name" value="METHYLGLYOXAL SYNTHASE"/>
    <property type="match status" value="1"/>
</dbReference>